<name>A0AAX4H389_9ASCO</name>
<dbReference type="Proteomes" id="UP001338582">
    <property type="component" value="Chromosome 1"/>
</dbReference>
<gene>
    <name evidence="2" type="ORF">PUMCH_000211</name>
</gene>
<accession>A0AAX4H389</accession>
<sequence length="597" mass="66085">MDPPFMVDQDTKPPVLMRRNFFPEEHDRLQYSYDVKIPFPQGQYFPPRLSVRVMPMKAYGDPGANNQEVHYSDPRYMPQDMPYDEKRFKNYYGYPIQSLTPAHGGMMGMPNPNQPGMMNNGMPGAMSLGIGAMGMTAGSGMNNGVGVSGTNGMGPNLGPGMGLGMGPSSNGAPDLPNNPNNNSTGMGPGMSLGSGIGSMPSTMNTGHSNSLPNMQSGGLSSVPNSMGSIMGQNQSNDPDHSMSSANANINNPGMLPTINQQPSIFPGKLEEGGGLVSPIPPLHIQQQLVNKEDEHRKIDADNQIQSKCSRCKKEFTQSLLVAKDSFLGKFGTEPKIFKLCDHCRDLQRERLRRWQKKTKDKQGACRRCGNEIPQDQQKYVLCPLCRQNLRIRKANRAAQGKCVHCSGPINLLIINEESVDENGRRSSVSGGSYKVCQRCRENDKIRRTNLERMGNCNRCAKALSAEEQGRHKVCLNCRQKKKKIGSVSLYSGFPGVPSMVNMENSQQSVNIPPPQKNVMSHMNYMPMDQNTMMGPASVNQMMQVGGHMPQQEYVPPYAQVIQLPDMYKAQMSQYPMQHQPDQSQQGQYLLQRPQFNR</sequence>
<dbReference type="GeneID" id="88171280"/>
<protein>
    <submittedName>
        <fullName evidence="2">Uncharacterized protein</fullName>
    </submittedName>
</protein>
<proteinExistence type="predicted"/>
<feature type="region of interest" description="Disordered" evidence="1">
    <location>
        <begin position="573"/>
        <end position="597"/>
    </location>
</feature>
<keyword evidence="3" id="KW-1185">Reference proteome</keyword>
<feature type="compositionally biased region" description="Gly residues" evidence="1">
    <location>
        <begin position="186"/>
        <end position="196"/>
    </location>
</feature>
<organism evidence="2 3">
    <name type="scientific">Australozyma saopauloensis</name>
    <dbReference type="NCBI Taxonomy" id="291208"/>
    <lineage>
        <taxon>Eukaryota</taxon>
        <taxon>Fungi</taxon>
        <taxon>Dikarya</taxon>
        <taxon>Ascomycota</taxon>
        <taxon>Saccharomycotina</taxon>
        <taxon>Pichiomycetes</taxon>
        <taxon>Metschnikowiaceae</taxon>
        <taxon>Australozyma</taxon>
    </lineage>
</organism>
<dbReference type="AlphaFoldDB" id="A0AAX4H389"/>
<reference evidence="2 3" key="1">
    <citation type="submission" date="2023-10" db="EMBL/GenBank/DDBJ databases">
        <title>Draft Genome Sequence of Candida saopaulonensis from a very Premature Infant with Sepsis.</title>
        <authorList>
            <person name="Ning Y."/>
            <person name="Dai R."/>
            <person name="Xiao M."/>
            <person name="Xu Y."/>
            <person name="Yan Q."/>
            <person name="Zhang L."/>
        </authorList>
    </citation>
    <scope>NUCLEOTIDE SEQUENCE [LARGE SCALE GENOMIC DNA]</scope>
    <source>
        <strain evidence="2 3">19XY460</strain>
    </source>
</reference>
<evidence type="ECO:0000313" key="3">
    <source>
        <dbReference type="Proteomes" id="UP001338582"/>
    </source>
</evidence>
<feature type="region of interest" description="Disordered" evidence="1">
    <location>
        <begin position="163"/>
        <end position="247"/>
    </location>
</feature>
<dbReference type="KEGG" id="asau:88171280"/>
<evidence type="ECO:0000313" key="2">
    <source>
        <dbReference type="EMBL" id="WPK22988.1"/>
    </source>
</evidence>
<dbReference type="RefSeq" id="XP_062875375.1">
    <property type="nucleotide sequence ID" value="XM_063019305.1"/>
</dbReference>
<evidence type="ECO:0000256" key="1">
    <source>
        <dbReference type="SAM" id="MobiDB-lite"/>
    </source>
</evidence>
<dbReference type="EMBL" id="CP138894">
    <property type="protein sequence ID" value="WPK22988.1"/>
    <property type="molecule type" value="Genomic_DNA"/>
</dbReference>
<feature type="compositionally biased region" description="Polar residues" evidence="1">
    <location>
        <begin position="199"/>
        <end position="247"/>
    </location>
</feature>